<name>E9I9Y6_SOLIN</name>
<feature type="non-terminal residue" evidence="1">
    <location>
        <position position="265"/>
    </location>
</feature>
<gene>
    <name evidence="1" type="ORF">SINV_15619</name>
</gene>
<evidence type="ECO:0000313" key="1">
    <source>
        <dbReference type="EMBL" id="EFZ22619.1"/>
    </source>
</evidence>
<reference evidence="1" key="1">
    <citation type="journal article" date="2011" name="Proc. Natl. Acad. Sci. U.S.A.">
        <title>The genome of the fire ant Solenopsis invicta.</title>
        <authorList>
            <person name="Wurm Y."/>
            <person name="Wang J."/>
            <person name="Riba-Grognuz O."/>
            <person name="Corona M."/>
            <person name="Nygaard S."/>
            <person name="Hunt B.G."/>
            <person name="Ingram K.K."/>
            <person name="Falquet L."/>
            <person name="Nipitwattanaphon M."/>
            <person name="Gotzek D."/>
            <person name="Dijkstra M.B."/>
            <person name="Oettler J."/>
            <person name="Comtesse F."/>
            <person name="Shih C.J."/>
            <person name="Wu W.J."/>
            <person name="Yang C.C."/>
            <person name="Thomas J."/>
            <person name="Beaudoing E."/>
            <person name="Pradervand S."/>
            <person name="Flegel V."/>
            <person name="Cook E.D."/>
            <person name="Fabbretti R."/>
            <person name="Stockinger H."/>
            <person name="Long L."/>
            <person name="Farmerie W.G."/>
            <person name="Oakey J."/>
            <person name="Boomsma J.J."/>
            <person name="Pamilo P."/>
            <person name="Yi S.V."/>
            <person name="Heinze J."/>
            <person name="Goodisman M.A."/>
            <person name="Farinelli L."/>
            <person name="Harshman K."/>
            <person name="Hulo N."/>
            <person name="Cerutti L."/>
            <person name="Xenarios I."/>
            <person name="Shoemaker D."/>
            <person name="Keller L."/>
        </authorList>
    </citation>
    <scope>NUCLEOTIDE SEQUENCE [LARGE SCALE GENOMIC DNA]</scope>
</reference>
<dbReference type="HOGENOM" id="CLU_1050949_0_0_1"/>
<dbReference type="AlphaFoldDB" id="E9I9Y6"/>
<organism>
    <name type="scientific">Solenopsis invicta</name>
    <name type="common">Red imported fire ant</name>
    <name type="synonym">Solenopsis wagneri</name>
    <dbReference type="NCBI Taxonomy" id="13686"/>
    <lineage>
        <taxon>Eukaryota</taxon>
        <taxon>Metazoa</taxon>
        <taxon>Ecdysozoa</taxon>
        <taxon>Arthropoda</taxon>
        <taxon>Hexapoda</taxon>
        <taxon>Insecta</taxon>
        <taxon>Pterygota</taxon>
        <taxon>Neoptera</taxon>
        <taxon>Endopterygota</taxon>
        <taxon>Hymenoptera</taxon>
        <taxon>Apocrita</taxon>
        <taxon>Aculeata</taxon>
        <taxon>Formicoidea</taxon>
        <taxon>Formicidae</taxon>
        <taxon>Myrmicinae</taxon>
        <taxon>Solenopsis</taxon>
    </lineage>
</organism>
<sequence>MMRRAKGFTEAKKVNLYKNLRVDYKFYAIEYEDIVKAREVESRIDKSKVSTTATDIPYDCFNTCWRSRRLLKKFCSQCGKDDVLTKDCHPKPSRPGPAIPTPGPHPVKLPALAALTDLTLSLRIVYTSFGERPLSFGDCRLDAGDFSVGLVITLGVDPLIGVNEIPLLLLPVALVFSGDRVIVHPAVPLSVSATFAFGAPWFVSSILTLFPPEKTVKNLLRKISPQPGFEPGTSRISGTGVLANSTTEAVVIFLAITDYELDRNN</sequence>
<dbReference type="EMBL" id="GL761858">
    <property type="protein sequence ID" value="EFZ22619.1"/>
    <property type="molecule type" value="Genomic_DNA"/>
</dbReference>
<proteinExistence type="predicted"/>
<protein>
    <submittedName>
        <fullName evidence="1">Uncharacterized protein</fullName>
    </submittedName>
</protein>
<accession>E9I9Y6</accession>